<proteinExistence type="predicted"/>
<reference evidence="1 2" key="1">
    <citation type="submission" date="2019-05" db="EMBL/GenBank/DDBJ databases">
        <authorList>
            <consortium name="Pathogen Informatics"/>
        </authorList>
    </citation>
    <scope>NUCLEOTIDE SEQUENCE [LARGE SCALE GENOMIC DNA]</scope>
    <source>
        <strain evidence="1 2">NCTC11557</strain>
    </source>
</reference>
<sequence>MKAFIEVKMTSTDEFEKLTDEFTQKARELEEIAHKLRTFHFTGEVRSSSTGENEEELSIQPIDSNMLKTIGSAIHDTL</sequence>
<comment type="caution">
    <text evidence="1">The sequence shown here is derived from an EMBL/GenBank/DDBJ whole genome shotgun (WGS) entry which is preliminary data.</text>
</comment>
<organism evidence="1 2">
    <name type="scientific">Streptococcus dysgalactiae subsp. equisimilis</name>
    <name type="common">Streptococcus equisimilis</name>
    <dbReference type="NCBI Taxonomy" id="119602"/>
    <lineage>
        <taxon>Bacteria</taxon>
        <taxon>Bacillati</taxon>
        <taxon>Bacillota</taxon>
        <taxon>Bacilli</taxon>
        <taxon>Lactobacillales</taxon>
        <taxon>Streptococcaceae</taxon>
        <taxon>Streptococcus</taxon>
    </lineage>
</organism>
<accession>A0AAE9QZW4</accession>
<evidence type="ECO:0000313" key="2">
    <source>
        <dbReference type="Proteomes" id="UP000339049"/>
    </source>
</evidence>
<gene>
    <name evidence="1" type="ORF">NCTC11557_00725</name>
</gene>
<dbReference type="Proteomes" id="UP000339049">
    <property type="component" value="Unassembled WGS sequence"/>
</dbReference>
<dbReference type="EMBL" id="CABEIY010000006">
    <property type="protein sequence ID" value="VTT23320.1"/>
    <property type="molecule type" value="Genomic_DNA"/>
</dbReference>
<protein>
    <submittedName>
        <fullName evidence="1">Uncharacterized protein</fullName>
    </submittedName>
</protein>
<name>A0AAE9QZW4_STREQ</name>
<dbReference type="AlphaFoldDB" id="A0AAE9QZW4"/>
<dbReference type="RefSeq" id="WP_143935339.1">
    <property type="nucleotide sequence ID" value="NZ_CABEIY010000006.1"/>
</dbReference>
<evidence type="ECO:0000313" key="1">
    <source>
        <dbReference type="EMBL" id="VTT23320.1"/>
    </source>
</evidence>